<feature type="transmembrane region" description="Helical" evidence="5">
    <location>
        <begin position="386"/>
        <end position="407"/>
    </location>
</feature>
<organism evidence="7 8">
    <name type="scientific">Bemisia tabaci</name>
    <name type="common">Sweetpotato whitefly</name>
    <name type="synonym">Aleurodes tabaci</name>
    <dbReference type="NCBI Taxonomy" id="7038"/>
    <lineage>
        <taxon>Eukaryota</taxon>
        <taxon>Metazoa</taxon>
        <taxon>Ecdysozoa</taxon>
        <taxon>Arthropoda</taxon>
        <taxon>Hexapoda</taxon>
        <taxon>Insecta</taxon>
        <taxon>Pterygota</taxon>
        <taxon>Neoptera</taxon>
        <taxon>Paraneoptera</taxon>
        <taxon>Hemiptera</taxon>
        <taxon>Sternorrhyncha</taxon>
        <taxon>Aleyrodoidea</taxon>
        <taxon>Aleyrodidae</taxon>
        <taxon>Aleyrodinae</taxon>
        <taxon>Bemisia</taxon>
    </lineage>
</organism>
<feature type="transmembrane region" description="Helical" evidence="5">
    <location>
        <begin position="292"/>
        <end position="312"/>
    </location>
</feature>
<feature type="transmembrane region" description="Helical" evidence="5">
    <location>
        <begin position="61"/>
        <end position="79"/>
    </location>
</feature>
<name>A0A9P0A3J4_BEMTA</name>
<dbReference type="EMBL" id="OU963871">
    <property type="protein sequence ID" value="CAH0383301.1"/>
    <property type="molecule type" value="Genomic_DNA"/>
</dbReference>
<dbReference type="GO" id="GO:0022857">
    <property type="term" value="F:transmembrane transporter activity"/>
    <property type="evidence" value="ECO:0007669"/>
    <property type="project" value="InterPro"/>
</dbReference>
<reference evidence="7" key="1">
    <citation type="submission" date="2021-12" db="EMBL/GenBank/DDBJ databases">
        <authorList>
            <person name="King R."/>
        </authorList>
    </citation>
    <scope>NUCLEOTIDE SEQUENCE</scope>
</reference>
<dbReference type="GO" id="GO:0016020">
    <property type="term" value="C:membrane"/>
    <property type="evidence" value="ECO:0007669"/>
    <property type="project" value="UniProtKB-SubCell"/>
</dbReference>
<accession>A0A9P0A3J4</accession>
<evidence type="ECO:0000313" key="7">
    <source>
        <dbReference type="EMBL" id="CAH0383301.1"/>
    </source>
</evidence>
<sequence length="470" mass="50886">MMRVDLDKNHSWKCCFRTLYACGGAMMVFVYDGVVQGQTGVLFPQLQEKDSAIHLTPDEETWIASLGVLLAPFSALLSGPVVDAFGRKSGLIFFFVCCGVGFGITACATQAWHIYMGRTICGFALGLESVGLVYLVELSVKEYRSLLLGATAAIYTVGILISNVVGGYLPWHLASGIFSLTAFGFGVVHFFAPESPAWLYKSGRRDSAVLSLQALGRSPASVRAELELLELSARTVSENVSVRVLLEPTVWKPLVIVSLLLVFQAFTGGYQINSYSEDIVQRLGTEYDPLHVSNIMSVATAVTNCTLGVYCISYMRRRPATITLSILVTLASLGAGIYELLLRGAPGPFDWLPIALLAANLSLGSVVTNISWILSGEVFPLRVRGSTTGAIFFVGWGSQSLAIKLYYASLAALRVSGLCFAYAAGSLCTVLLAVFALPETHNKTLYEVEQSFKRRESKDAETPVQDESNL</sequence>
<feature type="transmembrane region" description="Helical" evidence="5">
    <location>
        <begin position="171"/>
        <end position="192"/>
    </location>
</feature>
<keyword evidence="2 5" id="KW-0812">Transmembrane</keyword>
<feature type="transmembrane region" description="Helical" evidence="5">
    <location>
        <begin position="145"/>
        <end position="165"/>
    </location>
</feature>
<feature type="transmembrane region" description="Helical" evidence="5">
    <location>
        <begin position="351"/>
        <end position="374"/>
    </location>
</feature>
<evidence type="ECO:0000313" key="8">
    <source>
        <dbReference type="Proteomes" id="UP001152759"/>
    </source>
</evidence>
<dbReference type="Proteomes" id="UP001152759">
    <property type="component" value="Chromosome 10"/>
</dbReference>
<feature type="transmembrane region" description="Helical" evidence="5">
    <location>
        <begin position="117"/>
        <end position="136"/>
    </location>
</feature>
<feature type="transmembrane region" description="Helical" evidence="5">
    <location>
        <begin position="324"/>
        <end position="345"/>
    </location>
</feature>
<dbReference type="InterPro" id="IPR005828">
    <property type="entry name" value="MFS_sugar_transport-like"/>
</dbReference>
<keyword evidence="4 5" id="KW-0472">Membrane</keyword>
<dbReference type="PANTHER" id="PTHR48021:SF1">
    <property type="entry name" value="GH07001P-RELATED"/>
    <property type="match status" value="1"/>
</dbReference>
<protein>
    <recommendedName>
        <fullName evidence="6">Major facilitator superfamily (MFS) profile domain-containing protein</fullName>
    </recommendedName>
</protein>
<dbReference type="Pfam" id="PF00083">
    <property type="entry name" value="Sugar_tr"/>
    <property type="match status" value="1"/>
</dbReference>
<evidence type="ECO:0000256" key="3">
    <source>
        <dbReference type="ARBA" id="ARBA00022989"/>
    </source>
</evidence>
<proteinExistence type="predicted"/>
<dbReference type="Gene3D" id="1.20.1250.20">
    <property type="entry name" value="MFS general substrate transporter like domains"/>
    <property type="match status" value="1"/>
</dbReference>
<evidence type="ECO:0000256" key="2">
    <source>
        <dbReference type="ARBA" id="ARBA00022692"/>
    </source>
</evidence>
<dbReference type="SUPFAM" id="SSF103473">
    <property type="entry name" value="MFS general substrate transporter"/>
    <property type="match status" value="1"/>
</dbReference>
<evidence type="ECO:0000256" key="5">
    <source>
        <dbReference type="SAM" id="Phobius"/>
    </source>
</evidence>
<feature type="transmembrane region" description="Helical" evidence="5">
    <location>
        <begin position="91"/>
        <end position="111"/>
    </location>
</feature>
<feature type="transmembrane region" description="Helical" evidence="5">
    <location>
        <begin position="413"/>
        <end position="437"/>
    </location>
</feature>
<keyword evidence="8" id="KW-1185">Reference proteome</keyword>
<keyword evidence="3 5" id="KW-1133">Transmembrane helix</keyword>
<feature type="transmembrane region" description="Helical" evidence="5">
    <location>
        <begin position="253"/>
        <end position="272"/>
    </location>
</feature>
<gene>
    <name evidence="7" type="ORF">BEMITA_LOCUS2761</name>
</gene>
<evidence type="ECO:0000259" key="6">
    <source>
        <dbReference type="PROSITE" id="PS50850"/>
    </source>
</evidence>
<dbReference type="PROSITE" id="PS50850">
    <property type="entry name" value="MFS"/>
    <property type="match status" value="1"/>
</dbReference>
<dbReference type="InterPro" id="IPR020846">
    <property type="entry name" value="MFS_dom"/>
</dbReference>
<dbReference type="AlphaFoldDB" id="A0A9P0A3J4"/>
<dbReference type="InterPro" id="IPR036259">
    <property type="entry name" value="MFS_trans_sf"/>
</dbReference>
<comment type="subcellular location">
    <subcellularLocation>
        <location evidence="1">Membrane</location>
        <topology evidence="1">Multi-pass membrane protein</topology>
    </subcellularLocation>
</comment>
<feature type="domain" description="Major facilitator superfamily (MFS) profile" evidence="6">
    <location>
        <begin position="18"/>
        <end position="441"/>
    </location>
</feature>
<dbReference type="PANTHER" id="PTHR48021">
    <property type="match status" value="1"/>
</dbReference>
<evidence type="ECO:0000256" key="4">
    <source>
        <dbReference type="ARBA" id="ARBA00023136"/>
    </source>
</evidence>
<evidence type="ECO:0000256" key="1">
    <source>
        <dbReference type="ARBA" id="ARBA00004141"/>
    </source>
</evidence>
<dbReference type="InterPro" id="IPR050549">
    <property type="entry name" value="MFS_Trehalose_Transporter"/>
</dbReference>